<comment type="caution">
    <text evidence="8">The sequence shown here is derived from an EMBL/GenBank/DDBJ whole genome shotgun (WGS) entry which is preliminary data.</text>
</comment>
<dbReference type="EMBL" id="JBEFKJ010000026">
    <property type="protein sequence ID" value="KAL2039313.1"/>
    <property type="molecule type" value="Genomic_DNA"/>
</dbReference>
<sequence>MDVLHNAEDKVLDVISNAEDAMIDAVSSAEDKILDAVSNAEEIILEVTGAQTIWPAAACLLAFFSCILFTWRVWSFTVRPWLHPDEPKELPYWFPYIGHAMNFFDDSDGLISYGRAFFDDDAPFAISFPGQTYNIVIRPQDVAAVYERTIILSWDYYLKELLLSFGVEKAVLLENRRKTSTHQTGGAEQTNGVRSNGVKPDHKSIIHWTEDLYRQQFPPGPRFDALSDNIVGLIEESLQWAKLPSRYTVNEESVPLMEFCANVLVDATTHSLLGDSIYGLEPGFTSMMVDFTEESWKLLMLPYPKVAAPKLHTAKNGIHDALCKYIKSSPEPRATAAWMMQEVIEAPEAADISDTDKASIIHAFLYIANINAYRLSFWILSYILFDKNLLAAIREEIVPTFQDSSIDSSRILERCPRLLAVFNETLRMTYGSVSVRRVMAPTKIGGKSLRPNTSVMIPIRQLHYDDEAFGGDAEIFDPDRFLNNNLDRSPSFLPFGERYDSFPRPFLAKREVLAFVALVLHRFEINVVAGSSEQKEEPSLPQIDQVCQTMGIMQPVKGTEVYVRLKEAA</sequence>
<accession>A0ABR4A120</accession>
<dbReference type="Proteomes" id="UP001590950">
    <property type="component" value="Unassembled WGS sequence"/>
</dbReference>
<evidence type="ECO:0000256" key="2">
    <source>
        <dbReference type="ARBA" id="ARBA00010617"/>
    </source>
</evidence>
<evidence type="ECO:0000256" key="1">
    <source>
        <dbReference type="ARBA" id="ARBA00001971"/>
    </source>
</evidence>
<dbReference type="Pfam" id="PF00067">
    <property type="entry name" value="p450"/>
    <property type="match status" value="1"/>
</dbReference>
<proteinExistence type="inferred from homology"/>
<evidence type="ECO:0000256" key="6">
    <source>
        <dbReference type="SAM" id="MobiDB-lite"/>
    </source>
</evidence>
<evidence type="ECO:0000256" key="7">
    <source>
        <dbReference type="SAM" id="Phobius"/>
    </source>
</evidence>
<dbReference type="PANTHER" id="PTHR24304:SF2">
    <property type="entry name" value="24-HYDROXYCHOLESTEROL 7-ALPHA-HYDROXYLASE"/>
    <property type="match status" value="1"/>
</dbReference>
<dbReference type="CDD" id="cd11040">
    <property type="entry name" value="CYP7_CYP8-like"/>
    <property type="match status" value="1"/>
</dbReference>
<keyword evidence="3" id="KW-0349">Heme</keyword>
<keyword evidence="7" id="KW-1133">Transmembrane helix</keyword>
<dbReference type="InterPro" id="IPR036396">
    <property type="entry name" value="Cyt_P450_sf"/>
</dbReference>
<dbReference type="InterPro" id="IPR001128">
    <property type="entry name" value="Cyt_P450"/>
</dbReference>
<comment type="similarity">
    <text evidence="2">Belongs to the cytochrome P450 family.</text>
</comment>
<keyword evidence="7" id="KW-0812">Transmembrane</keyword>
<evidence type="ECO:0000256" key="3">
    <source>
        <dbReference type="ARBA" id="ARBA00022617"/>
    </source>
</evidence>
<evidence type="ECO:0000313" key="8">
    <source>
        <dbReference type="EMBL" id="KAL2039313.1"/>
    </source>
</evidence>
<keyword evidence="9" id="KW-1185">Reference proteome</keyword>
<dbReference type="InterPro" id="IPR002403">
    <property type="entry name" value="Cyt_P450_E_grp-IV"/>
</dbReference>
<evidence type="ECO:0000313" key="9">
    <source>
        <dbReference type="Proteomes" id="UP001590950"/>
    </source>
</evidence>
<keyword evidence="7" id="KW-0472">Membrane</keyword>
<dbReference type="SUPFAM" id="SSF48264">
    <property type="entry name" value="Cytochrome P450"/>
    <property type="match status" value="1"/>
</dbReference>
<name>A0ABR4A120_9LECA</name>
<evidence type="ECO:0000256" key="4">
    <source>
        <dbReference type="ARBA" id="ARBA00022723"/>
    </source>
</evidence>
<organism evidence="8 9">
    <name type="scientific">Stereocaulon virgatum</name>
    <dbReference type="NCBI Taxonomy" id="373712"/>
    <lineage>
        <taxon>Eukaryota</taxon>
        <taxon>Fungi</taxon>
        <taxon>Dikarya</taxon>
        <taxon>Ascomycota</taxon>
        <taxon>Pezizomycotina</taxon>
        <taxon>Lecanoromycetes</taxon>
        <taxon>OSLEUM clade</taxon>
        <taxon>Lecanoromycetidae</taxon>
        <taxon>Lecanorales</taxon>
        <taxon>Lecanorineae</taxon>
        <taxon>Stereocaulaceae</taxon>
        <taxon>Stereocaulon</taxon>
    </lineage>
</organism>
<evidence type="ECO:0008006" key="10">
    <source>
        <dbReference type="Google" id="ProtNLM"/>
    </source>
</evidence>
<dbReference type="Gene3D" id="1.10.630.10">
    <property type="entry name" value="Cytochrome P450"/>
    <property type="match status" value="1"/>
</dbReference>
<keyword evidence="5" id="KW-0408">Iron</keyword>
<evidence type="ECO:0000256" key="5">
    <source>
        <dbReference type="ARBA" id="ARBA00023004"/>
    </source>
</evidence>
<feature type="compositionally biased region" description="Polar residues" evidence="6">
    <location>
        <begin position="181"/>
        <end position="194"/>
    </location>
</feature>
<gene>
    <name evidence="8" type="ORF">N7G274_007981</name>
</gene>
<comment type="cofactor">
    <cofactor evidence="1">
        <name>heme</name>
        <dbReference type="ChEBI" id="CHEBI:30413"/>
    </cofactor>
</comment>
<feature type="region of interest" description="Disordered" evidence="6">
    <location>
        <begin position="178"/>
        <end position="198"/>
    </location>
</feature>
<dbReference type="PRINTS" id="PR00465">
    <property type="entry name" value="EP450IV"/>
</dbReference>
<protein>
    <recommendedName>
        <fullName evidence="10">Cytochrome P450</fullName>
    </recommendedName>
</protein>
<reference evidence="8 9" key="1">
    <citation type="submission" date="2024-09" db="EMBL/GenBank/DDBJ databases">
        <title>Rethinking Asexuality: The Enigmatic Case of Functional Sexual Genes in Lepraria (Stereocaulaceae).</title>
        <authorList>
            <person name="Doellman M."/>
            <person name="Sun Y."/>
            <person name="Barcenas-Pena A."/>
            <person name="Lumbsch H.T."/>
            <person name="Grewe F."/>
        </authorList>
    </citation>
    <scope>NUCLEOTIDE SEQUENCE [LARGE SCALE GENOMIC DNA]</scope>
    <source>
        <strain evidence="8 9">Mercado 3170</strain>
    </source>
</reference>
<keyword evidence="4" id="KW-0479">Metal-binding</keyword>
<dbReference type="InterPro" id="IPR050529">
    <property type="entry name" value="CYP450_sterol_14alpha_dmase"/>
</dbReference>
<dbReference type="PANTHER" id="PTHR24304">
    <property type="entry name" value="CYTOCHROME P450 FAMILY 7"/>
    <property type="match status" value="1"/>
</dbReference>
<feature type="transmembrane region" description="Helical" evidence="7">
    <location>
        <begin position="53"/>
        <end position="74"/>
    </location>
</feature>